<dbReference type="Proteomes" id="UP000502504">
    <property type="component" value="Chromosome"/>
</dbReference>
<dbReference type="EMBL" id="CP050692">
    <property type="protein sequence ID" value="QIT48379.1"/>
    <property type="molecule type" value="Genomic_DNA"/>
</dbReference>
<dbReference type="Proteomes" id="UP000190306">
    <property type="component" value="Chromosome"/>
</dbReference>
<reference evidence="2 4" key="2">
    <citation type="submission" date="2020-03" db="EMBL/GenBank/DDBJ databases">
        <title>Is there a link between lipid content and antibiotic production in Streptomyces?</title>
        <authorList>
            <person name="David M."/>
            <person name="Lejeune C."/>
            <person name="Abreu S."/>
            <person name="Thibessard A."/>
            <person name="Leblond P."/>
            <person name="Chaminade P."/>
            <person name="Virolle M.-J."/>
        </authorList>
    </citation>
    <scope>NUCLEOTIDE SEQUENCE [LARGE SCALE GENOMIC DNA]</scope>
    <source>
        <strain evidence="2 4">DSM 41481</strain>
    </source>
</reference>
<dbReference type="RefSeq" id="WP_051780166.1">
    <property type="nucleotide sequence ID" value="NZ_CM007717.1"/>
</dbReference>
<dbReference type="EMBL" id="LHQL01000014">
    <property type="protein sequence ID" value="OOQ48028.1"/>
    <property type="molecule type" value="Genomic_DNA"/>
</dbReference>
<keyword evidence="3" id="KW-1185">Reference proteome</keyword>
<dbReference type="AlphaFoldDB" id="A0AAE7CPG4"/>
<evidence type="ECO:0000313" key="1">
    <source>
        <dbReference type="EMBL" id="OOQ48028.1"/>
    </source>
</evidence>
<organism evidence="2 4">
    <name type="scientific">Streptomyces antibioticus</name>
    <dbReference type="NCBI Taxonomy" id="1890"/>
    <lineage>
        <taxon>Bacteria</taxon>
        <taxon>Bacillati</taxon>
        <taxon>Actinomycetota</taxon>
        <taxon>Actinomycetes</taxon>
        <taxon>Kitasatosporales</taxon>
        <taxon>Streptomycetaceae</taxon>
        <taxon>Streptomyces</taxon>
    </lineage>
</organism>
<sequence length="87" mass="9626">MDNTPGRDARDALAAQEGWVRGDASRGFRLEHWEYDADRIDGFDYDVGAVLVRAVSAADEPALEGVLALWGIQPASFSYPWDSDDPR</sequence>
<evidence type="ECO:0000313" key="2">
    <source>
        <dbReference type="EMBL" id="QIT48379.1"/>
    </source>
</evidence>
<evidence type="ECO:0000313" key="3">
    <source>
        <dbReference type="Proteomes" id="UP000190306"/>
    </source>
</evidence>
<protein>
    <submittedName>
        <fullName evidence="2">Uncharacterized protein</fullName>
    </submittedName>
</protein>
<name>A0AAE7CPG4_STRAT</name>
<evidence type="ECO:0000313" key="4">
    <source>
        <dbReference type="Proteomes" id="UP000502504"/>
    </source>
</evidence>
<accession>A0AAE7CPG4</accession>
<gene>
    <name evidence="1" type="ORF">AFM16_36080</name>
    <name evidence="2" type="ORF">HCX60_36685</name>
</gene>
<reference evidence="1 3" key="1">
    <citation type="submission" date="2015-07" db="EMBL/GenBank/DDBJ databases">
        <title>Draft Genome Sequence of Streptomyces antibioticus, IMRU 3720 reveals insights in the evolution of actinomycin biosynthetic gene clusters in Streptomyces.</title>
        <authorList>
            <person name="Crnovcic I."/>
            <person name="Ruckert C."/>
            <person name="Kalinowksi J."/>
            <person name="Keller U."/>
        </authorList>
    </citation>
    <scope>NUCLEOTIDE SEQUENCE [LARGE SCALE GENOMIC DNA]</scope>
    <source>
        <strain evidence="1 3">DSM 41481</strain>
    </source>
</reference>
<proteinExistence type="predicted"/>